<dbReference type="EMBL" id="VFOQ01000001">
    <property type="protein sequence ID" value="TQL60016.1"/>
    <property type="molecule type" value="Genomic_DNA"/>
</dbReference>
<dbReference type="InterPro" id="IPR010432">
    <property type="entry name" value="RDD"/>
</dbReference>
<evidence type="ECO:0000256" key="2">
    <source>
        <dbReference type="ARBA" id="ARBA00022475"/>
    </source>
</evidence>
<dbReference type="RefSeq" id="WP_221632462.1">
    <property type="nucleotide sequence ID" value="NZ_BAAAKX010000005.1"/>
</dbReference>
<keyword evidence="4 6" id="KW-1133">Transmembrane helix</keyword>
<comment type="caution">
    <text evidence="8">The sequence shown here is derived from an EMBL/GenBank/DDBJ whole genome shotgun (WGS) entry which is preliminary data.</text>
</comment>
<evidence type="ECO:0000313" key="9">
    <source>
        <dbReference type="Proteomes" id="UP000319514"/>
    </source>
</evidence>
<evidence type="ECO:0000256" key="3">
    <source>
        <dbReference type="ARBA" id="ARBA00022692"/>
    </source>
</evidence>
<gene>
    <name evidence="8" type="ORF">FB474_1391</name>
</gene>
<feature type="transmembrane region" description="Helical" evidence="6">
    <location>
        <begin position="34"/>
        <end position="58"/>
    </location>
</feature>
<organism evidence="8 9">
    <name type="scientific">Oryzihumus leptocrescens</name>
    <dbReference type="NCBI Taxonomy" id="297536"/>
    <lineage>
        <taxon>Bacteria</taxon>
        <taxon>Bacillati</taxon>
        <taxon>Actinomycetota</taxon>
        <taxon>Actinomycetes</taxon>
        <taxon>Micrococcales</taxon>
        <taxon>Intrasporangiaceae</taxon>
        <taxon>Oryzihumus</taxon>
    </lineage>
</organism>
<protein>
    <submittedName>
        <fullName evidence="8">Putative RDD family membrane protein YckC</fullName>
    </submittedName>
</protein>
<feature type="transmembrane region" description="Helical" evidence="6">
    <location>
        <begin position="112"/>
        <end position="137"/>
    </location>
</feature>
<feature type="transmembrane region" description="Helical" evidence="6">
    <location>
        <begin position="70"/>
        <end position="92"/>
    </location>
</feature>
<dbReference type="GO" id="GO:0005886">
    <property type="term" value="C:plasma membrane"/>
    <property type="evidence" value="ECO:0007669"/>
    <property type="project" value="UniProtKB-SubCell"/>
</dbReference>
<evidence type="ECO:0000256" key="5">
    <source>
        <dbReference type="ARBA" id="ARBA00023136"/>
    </source>
</evidence>
<dbReference type="Pfam" id="PF06271">
    <property type="entry name" value="RDD"/>
    <property type="match status" value="1"/>
</dbReference>
<sequence length="165" mass="18084">MPDRSAVTRILVPAPARAAQGRRAGVVTRCTAAVVDLLVACVGVLVLYAVWAAVLFLLRPRDFHFPDPGQGWLLTALLCLLTAYLAFGWMTTGQTVGDRLLGLRVVNRHGRLPGAGLALVRAVLCVLFPILLFWVALSRQNRSVQDLLLRTSVVYDWTAQVPARR</sequence>
<evidence type="ECO:0000313" key="8">
    <source>
        <dbReference type="EMBL" id="TQL60016.1"/>
    </source>
</evidence>
<dbReference type="InterPro" id="IPR051791">
    <property type="entry name" value="Pra-immunoreactive"/>
</dbReference>
<dbReference type="Proteomes" id="UP000319514">
    <property type="component" value="Unassembled WGS sequence"/>
</dbReference>
<evidence type="ECO:0000259" key="7">
    <source>
        <dbReference type="Pfam" id="PF06271"/>
    </source>
</evidence>
<comment type="subcellular location">
    <subcellularLocation>
        <location evidence="1">Cell membrane</location>
        <topology evidence="1">Multi-pass membrane protein</topology>
    </subcellularLocation>
</comment>
<name>A0A542ZI70_9MICO</name>
<feature type="domain" description="RDD" evidence="7">
    <location>
        <begin position="24"/>
        <end position="148"/>
    </location>
</feature>
<evidence type="ECO:0000256" key="1">
    <source>
        <dbReference type="ARBA" id="ARBA00004651"/>
    </source>
</evidence>
<reference evidence="8 9" key="1">
    <citation type="submission" date="2019-06" db="EMBL/GenBank/DDBJ databases">
        <title>Sequencing the genomes of 1000 actinobacteria strains.</title>
        <authorList>
            <person name="Klenk H.-P."/>
        </authorList>
    </citation>
    <scope>NUCLEOTIDE SEQUENCE [LARGE SCALE GENOMIC DNA]</scope>
    <source>
        <strain evidence="8 9">DSM 18082</strain>
    </source>
</reference>
<accession>A0A542ZI70</accession>
<keyword evidence="9" id="KW-1185">Reference proteome</keyword>
<dbReference type="PANTHER" id="PTHR36115">
    <property type="entry name" value="PROLINE-RICH ANTIGEN HOMOLOG-RELATED"/>
    <property type="match status" value="1"/>
</dbReference>
<evidence type="ECO:0000256" key="6">
    <source>
        <dbReference type="SAM" id="Phobius"/>
    </source>
</evidence>
<proteinExistence type="predicted"/>
<keyword evidence="3 6" id="KW-0812">Transmembrane</keyword>
<dbReference type="AlphaFoldDB" id="A0A542ZI70"/>
<evidence type="ECO:0000256" key="4">
    <source>
        <dbReference type="ARBA" id="ARBA00022989"/>
    </source>
</evidence>
<keyword evidence="5 6" id="KW-0472">Membrane</keyword>
<keyword evidence="2" id="KW-1003">Cell membrane</keyword>